<proteinExistence type="predicted"/>
<dbReference type="PANTHER" id="PTHR22895:SF0">
    <property type="entry name" value="ARMADILLO REPEAT-CONTAINING PROTEIN 6"/>
    <property type="match status" value="1"/>
</dbReference>
<protein>
    <submittedName>
        <fullName evidence="2">Uncharacterized protein</fullName>
    </submittedName>
</protein>
<dbReference type="Proteomes" id="UP001642484">
    <property type="component" value="Unassembled WGS sequence"/>
</dbReference>
<organism evidence="2 3">
    <name type="scientific">Durusdinium trenchii</name>
    <dbReference type="NCBI Taxonomy" id="1381693"/>
    <lineage>
        <taxon>Eukaryota</taxon>
        <taxon>Sar</taxon>
        <taxon>Alveolata</taxon>
        <taxon>Dinophyceae</taxon>
        <taxon>Suessiales</taxon>
        <taxon>Symbiodiniaceae</taxon>
        <taxon>Durusdinium</taxon>
    </lineage>
</organism>
<gene>
    <name evidence="2" type="ORF">CCMP2556_LOCUS34764</name>
</gene>
<evidence type="ECO:0000313" key="2">
    <source>
        <dbReference type="EMBL" id="CAK9070676.1"/>
    </source>
</evidence>
<dbReference type="InterPro" id="IPR011989">
    <property type="entry name" value="ARM-like"/>
</dbReference>
<sequence length="286" mass="30350">MQTYARDAEVQESASKALGSLCKGCKARRDEALSLGGLTLVIQALKGHSEQAILQAHGCFALSMMCWQCHNSKAEAFSLGGIELLIKAMQDHHGNSSVQFYASSALASMCHGAEECRRRALALGALELLLQILQHVTDPGVLTRCSEAVGSICFGFSTAALERQAHAIGLGAFDLIVKALPRAPCSSDYICFWALGCLCSGSDEAAVACRRRAVDLGVLEQVQLMLEHEIDLQEEGRAVLDLFLTTPTGEQAAKTASHQLVTASCEGPVCVEEASASSSGHQLGDQ</sequence>
<comment type="caution">
    <text evidence="2">The sequence shown here is derived from an EMBL/GenBank/DDBJ whole genome shotgun (WGS) entry which is preliminary data.</text>
</comment>
<evidence type="ECO:0000313" key="3">
    <source>
        <dbReference type="Proteomes" id="UP001642484"/>
    </source>
</evidence>
<dbReference type="SUPFAM" id="SSF48371">
    <property type="entry name" value="ARM repeat"/>
    <property type="match status" value="1"/>
</dbReference>
<name>A0ABP0P3R7_9DINO</name>
<reference evidence="2 3" key="1">
    <citation type="submission" date="2024-02" db="EMBL/GenBank/DDBJ databases">
        <authorList>
            <person name="Chen Y."/>
            <person name="Shah S."/>
            <person name="Dougan E. K."/>
            <person name="Thang M."/>
            <person name="Chan C."/>
        </authorList>
    </citation>
    <scope>NUCLEOTIDE SEQUENCE [LARGE SCALE GENOMIC DNA]</scope>
</reference>
<dbReference type="EMBL" id="CAXAMN010022540">
    <property type="protein sequence ID" value="CAK9070676.1"/>
    <property type="molecule type" value="Genomic_DNA"/>
</dbReference>
<evidence type="ECO:0000256" key="1">
    <source>
        <dbReference type="ARBA" id="ARBA00022737"/>
    </source>
</evidence>
<dbReference type="InterPro" id="IPR016024">
    <property type="entry name" value="ARM-type_fold"/>
</dbReference>
<dbReference type="Gene3D" id="1.25.10.10">
    <property type="entry name" value="Leucine-rich Repeat Variant"/>
    <property type="match status" value="2"/>
</dbReference>
<dbReference type="PANTHER" id="PTHR22895">
    <property type="entry name" value="ARMADILLO REPEAT-CONTAINING PROTEIN 6"/>
    <property type="match status" value="1"/>
</dbReference>
<dbReference type="InterPro" id="IPR000225">
    <property type="entry name" value="Armadillo"/>
</dbReference>
<keyword evidence="1" id="KW-0677">Repeat</keyword>
<keyword evidence="3" id="KW-1185">Reference proteome</keyword>
<accession>A0ABP0P3R7</accession>
<dbReference type="SMART" id="SM00185">
    <property type="entry name" value="ARM"/>
    <property type="match status" value="2"/>
</dbReference>